<name>A0ABP8NID0_9BACT</name>
<dbReference type="InterPro" id="IPR037066">
    <property type="entry name" value="Plug_dom_sf"/>
</dbReference>
<feature type="chain" id="PRO_5047044065" evidence="2">
    <location>
        <begin position="22"/>
        <end position="763"/>
    </location>
</feature>
<dbReference type="Gene3D" id="2.170.130.10">
    <property type="entry name" value="TonB-dependent receptor, plug domain"/>
    <property type="match status" value="1"/>
</dbReference>
<dbReference type="Pfam" id="PF13715">
    <property type="entry name" value="CarbopepD_reg_2"/>
    <property type="match status" value="1"/>
</dbReference>
<feature type="domain" description="TonB-dependent receptor plug" evidence="3">
    <location>
        <begin position="143"/>
        <end position="219"/>
    </location>
</feature>
<dbReference type="PANTHER" id="PTHR30069:SF29">
    <property type="entry name" value="HEMOGLOBIN AND HEMOGLOBIN-HAPTOGLOBIN-BINDING PROTEIN 1-RELATED"/>
    <property type="match status" value="1"/>
</dbReference>
<dbReference type="EMBL" id="BAABFA010000011">
    <property type="protein sequence ID" value="GAA4466353.1"/>
    <property type="molecule type" value="Genomic_DNA"/>
</dbReference>
<dbReference type="Gene3D" id="2.60.40.1120">
    <property type="entry name" value="Carboxypeptidase-like, regulatory domain"/>
    <property type="match status" value="1"/>
</dbReference>
<dbReference type="SUPFAM" id="SSF56935">
    <property type="entry name" value="Porins"/>
    <property type="match status" value="1"/>
</dbReference>
<dbReference type="InterPro" id="IPR012910">
    <property type="entry name" value="Plug_dom"/>
</dbReference>
<evidence type="ECO:0000256" key="1">
    <source>
        <dbReference type="ARBA" id="ARBA00022729"/>
    </source>
</evidence>
<keyword evidence="5" id="KW-1185">Reference proteome</keyword>
<gene>
    <name evidence="4" type="ORF">GCM10023093_20370</name>
</gene>
<reference evidence="5" key="1">
    <citation type="journal article" date="2019" name="Int. J. Syst. Evol. Microbiol.">
        <title>The Global Catalogue of Microorganisms (GCM) 10K type strain sequencing project: providing services to taxonomists for standard genome sequencing and annotation.</title>
        <authorList>
            <consortium name="The Broad Institute Genomics Platform"/>
            <consortium name="The Broad Institute Genome Sequencing Center for Infectious Disease"/>
            <person name="Wu L."/>
            <person name="Ma J."/>
        </authorList>
    </citation>
    <scope>NUCLEOTIDE SEQUENCE [LARGE SCALE GENOMIC DNA]</scope>
    <source>
        <strain evidence="5">JCM 32105</strain>
    </source>
</reference>
<dbReference type="RefSeq" id="WP_345082581.1">
    <property type="nucleotide sequence ID" value="NZ_BAABFA010000011.1"/>
</dbReference>
<evidence type="ECO:0000313" key="5">
    <source>
        <dbReference type="Proteomes" id="UP001500067"/>
    </source>
</evidence>
<keyword evidence="4" id="KW-0675">Receptor</keyword>
<dbReference type="InterPro" id="IPR039426">
    <property type="entry name" value="TonB-dep_rcpt-like"/>
</dbReference>
<evidence type="ECO:0000313" key="4">
    <source>
        <dbReference type="EMBL" id="GAA4466353.1"/>
    </source>
</evidence>
<dbReference type="SUPFAM" id="SSF49464">
    <property type="entry name" value="Carboxypeptidase regulatory domain-like"/>
    <property type="match status" value="1"/>
</dbReference>
<dbReference type="PANTHER" id="PTHR30069">
    <property type="entry name" value="TONB-DEPENDENT OUTER MEMBRANE RECEPTOR"/>
    <property type="match status" value="1"/>
</dbReference>
<comment type="caution">
    <text evidence="4">The sequence shown here is derived from an EMBL/GenBank/DDBJ whole genome shotgun (WGS) entry which is preliminary data.</text>
</comment>
<evidence type="ECO:0000256" key="2">
    <source>
        <dbReference type="SAM" id="SignalP"/>
    </source>
</evidence>
<accession>A0ABP8NID0</accession>
<dbReference type="Pfam" id="PF07715">
    <property type="entry name" value="Plug"/>
    <property type="match status" value="1"/>
</dbReference>
<feature type="signal peptide" evidence="2">
    <location>
        <begin position="1"/>
        <end position="21"/>
    </location>
</feature>
<keyword evidence="1 2" id="KW-0732">Signal</keyword>
<dbReference type="InterPro" id="IPR008969">
    <property type="entry name" value="CarboxyPept-like_regulatory"/>
</dbReference>
<dbReference type="Proteomes" id="UP001500067">
    <property type="component" value="Unassembled WGS sequence"/>
</dbReference>
<protein>
    <submittedName>
        <fullName evidence="4">TonB-dependent receptor</fullName>
    </submittedName>
</protein>
<sequence>MTTRSLIFLFFLCILSIPSLAQHITISGYVTDKNSGERLTGAVVFIPSLQVGTSSNTFGFYSITIPAGADSVDIKAAYVGYAGFEQRIGRGQGMSLDIAVGETKELKEVVVSAAKTLQERTQMSAIDLPIQTVKSLPAFLGEPDIMKAIQLLPGIQGGNEGTSGLYVRGGSPDQNLILLDGVPVYNASHLFGFFSVFNADAIRNVEVIKGGFPARYGGRLSSVIDINMKEGDKNKIHGEGGIGLVASRLTLEGPIKKDKASFMVSGRRTYIDVLAAPFMRGSSKGGYYFYDLNGKANFTLGKKDHLYVSGYFGNDKFYFSDKSSENGNSSSFAAGIKWGNATAVGRWNHEFSPKTFGNLTTYYSQYRFSVTAENGSVTNGASDDFLLKMVSGINDAALKYDLDIIPSPNHYLKTGIGAIAHTYTPGAQTTKVTNSGGMNMDTTIGQSTIHSTELDAYVEDDIRFSAKLKANIGLHLAGFQVRDKFYTSLQPRVAVRYLINEKMSAKASFVQMNQYINLLTNSSVGLPTDLWVPSTDKIPPQLSRQGAVGIAYTYDKGYEVSVEGYYKTMDNIIEYKEGAGFFNSTTSWEDKIECGRGTSYGGELFVQKKKGKFTGMLGYTLSWTNRTFANLNNGETFPYKYDRRHDFKVAGVYTLSKRIEMSAEWVYGTGNAITLPIGYYQAGNGQEITIYGSRNGYRMPSYHRGDVSIRFSKEKTRYTRSWILGAYNVYNRKNPFFIYQENGKFKQVSLFPIIPSISYQFKF</sequence>
<evidence type="ECO:0000259" key="3">
    <source>
        <dbReference type="Pfam" id="PF07715"/>
    </source>
</evidence>
<organism evidence="4 5">
    <name type="scientific">Nemorincola caseinilytica</name>
    <dbReference type="NCBI Taxonomy" id="2054315"/>
    <lineage>
        <taxon>Bacteria</taxon>
        <taxon>Pseudomonadati</taxon>
        <taxon>Bacteroidota</taxon>
        <taxon>Chitinophagia</taxon>
        <taxon>Chitinophagales</taxon>
        <taxon>Chitinophagaceae</taxon>
        <taxon>Nemorincola</taxon>
    </lineage>
</organism>
<proteinExistence type="predicted"/>